<evidence type="ECO:0000313" key="1">
    <source>
        <dbReference type="EMBL" id="KAJ4450486.1"/>
    </source>
</evidence>
<keyword evidence="2" id="KW-1185">Reference proteome</keyword>
<comment type="caution">
    <text evidence="1">The sequence shown here is derived from an EMBL/GenBank/DDBJ whole genome shotgun (WGS) entry which is preliminary data.</text>
</comment>
<organism evidence="1 2">
    <name type="scientific">Periplaneta americana</name>
    <name type="common">American cockroach</name>
    <name type="synonym">Blatta americana</name>
    <dbReference type="NCBI Taxonomy" id="6978"/>
    <lineage>
        <taxon>Eukaryota</taxon>
        <taxon>Metazoa</taxon>
        <taxon>Ecdysozoa</taxon>
        <taxon>Arthropoda</taxon>
        <taxon>Hexapoda</taxon>
        <taxon>Insecta</taxon>
        <taxon>Pterygota</taxon>
        <taxon>Neoptera</taxon>
        <taxon>Polyneoptera</taxon>
        <taxon>Dictyoptera</taxon>
        <taxon>Blattodea</taxon>
        <taxon>Blattoidea</taxon>
        <taxon>Blattidae</taxon>
        <taxon>Blattinae</taxon>
        <taxon>Periplaneta</taxon>
    </lineage>
</organism>
<dbReference type="Proteomes" id="UP001148838">
    <property type="component" value="Unassembled WGS sequence"/>
</dbReference>
<gene>
    <name evidence="1" type="ORF">ANN_01911</name>
</gene>
<protein>
    <submittedName>
        <fullName evidence="1">Uncharacterized protein</fullName>
    </submittedName>
</protein>
<dbReference type="EMBL" id="JAJSOF020000003">
    <property type="protein sequence ID" value="KAJ4450486.1"/>
    <property type="molecule type" value="Genomic_DNA"/>
</dbReference>
<evidence type="ECO:0000313" key="2">
    <source>
        <dbReference type="Proteomes" id="UP001148838"/>
    </source>
</evidence>
<proteinExistence type="predicted"/>
<name>A0ABQ8TWG7_PERAM</name>
<sequence length="84" mass="9311">MPSASQTSGFNVPNYVRNQKAQLRHKLRDVLKVLKAVIKCVGAARGKEGVVVKLKVADILAKNDRLQKRREISSVLEGVVVMRT</sequence>
<accession>A0ABQ8TWG7</accession>
<reference evidence="1 2" key="1">
    <citation type="journal article" date="2022" name="Allergy">
        <title>Genome assembly and annotation of Periplaneta americana reveal a comprehensive cockroach allergen profile.</title>
        <authorList>
            <person name="Wang L."/>
            <person name="Xiong Q."/>
            <person name="Saelim N."/>
            <person name="Wang L."/>
            <person name="Nong W."/>
            <person name="Wan A.T."/>
            <person name="Shi M."/>
            <person name="Liu X."/>
            <person name="Cao Q."/>
            <person name="Hui J.H.L."/>
            <person name="Sookrung N."/>
            <person name="Leung T.F."/>
            <person name="Tungtrongchitr A."/>
            <person name="Tsui S.K.W."/>
        </authorList>
    </citation>
    <scope>NUCLEOTIDE SEQUENCE [LARGE SCALE GENOMIC DNA]</scope>
    <source>
        <strain evidence="1">PWHHKU_190912</strain>
    </source>
</reference>